<dbReference type="RefSeq" id="WP_014426174.1">
    <property type="nucleotide sequence ID" value="NC_017073.1"/>
</dbReference>
<accession>I0GWL9</accession>
<proteinExistence type="predicted"/>
<sequence>MNMFKVGERVKPVGFQYGIKSDEYGTVISVSKSGYTGDDLYEVRWDDNNNIVKYTDVQIEKLTKCERIMDAMGIKAGEAFALVDPDTGETYCSPYYMANDGNIMDDNGEKLGCDEYAEIFKGHIVSVDKAKKIGEINEKINQLCEQRRSLLA</sequence>
<dbReference type="Proteomes" id="UP000007887">
    <property type="component" value="Plasmid pSRC3"/>
</dbReference>
<reference evidence="1 2" key="1">
    <citation type="submission" date="2011-10" db="EMBL/GenBank/DDBJ databases">
        <title>Whole genome sequence of Selenomonas ruminantium subsp. lactilytica TAM6421.</title>
        <authorList>
            <person name="Oguchi A."/>
            <person name="Ankai A."/>
            <person name="Kaneko J."/>
            <person name="Yamada-Narita S."/>
            <person name="Fukui S."/>
            <person name="Takahashi M."/>
            <person name="Onodera T."/>
            <person name="Kojima S."/>
            <person name="Fushimi T."/>
            <person name="Abe N."/>
            <person name="Kamio Y."/>
            <person name="Yamazaki S."/>
            <person name="Fujita N."/>
        </authorList>
    </citation>
    <scope>NUCLEOTIDE SEQUENCE [LARGE SCALE GENOMIC DNA]</scope>
    <source>
        <strain evidence="2">NBRC 103574 / TAM6421</strain>
        <plasmid evidence="1 2">pSRC3</plasmid>
    </source>
</reference>
<dbReference type="HOGENOM" id="CLU_1721082_0_0_9"/>
<gene>
    <name evidence="1" type="ordered locus">SELR_pSRC300830</name>
</gene>
<name>I0GWL9_SELRL</name>
<geneLocation type="plasmid" evidence="1 2">
    <name>pSRC3</name>
</geneLocation>
<dbReference type="AlphaFoldDB" id="I0GWL9"/>
<dbReference type="PATRIC" id="fig|927704.6.peg.3397"/>
<organism evidence="1 2">
    <name type="scientific">Selenomonas ruminantium subsp. lactilytica (strain NBRC 103574 / TAM6421)</name>
    <dbReference type="NCBI Taxonomy" id="927704"/>
    <lineage>
        <taxon>Bacteria</taxon>
        <taxon>Bacillati</taxon>
        <taxon>Bacillota</taxon>
        <taxon>Negativicutes</taxon>
        <taxon>Selenomonadales</taxon>
        <taxon>Selenomonadaceae</taxon>
        <taxon>Selenomonas</taxon>
    </lineage>
</organism>
<dbReference type="OrthoDB" id="9774591at2"/>
<evidence type="ECO:0000313" key="1">
    <source>
        <dbReference type="EMBL" id="BAL85156.1"/>
    </source>
</evidence>
<keyword evidence="1" id="KW-0614">Plasmid</keyword>
<protein>
    <submittedName>
        <fullName evidence="1">Uncharacterized protein</fullName>
    </submittedName>
</protein>
<evidence type="ECO:0000313" key="2">
    <source>
        <dbReference type="Proteomes" id="UP000007887"/>
    </source>
</evidence>
<dbReference type="EMBL" id="AP012300">
    <property type="protein sequence ID" value="BAL85156.1"/>
    <property type="molecule type" value="Genomic_DNA"/>
</dbReference>
<dbReference type="KEGG" id="sri:SELR_pSRC300830"/>